<name>Q6MKV9_BDEBA</name>
<organism evidence="1 2">
    <name type="scientific">Bdellovibrio bacteriovorus (strain ATCC 15356 / DSM 50701 / NCIMB 9529 / HD100)</name>
    <dbReference type="NCBI Taxonomy" id="264462"/>
    <lineage>
        <taxon>Bacteria</taxon>
        <taxon>Pseudomonadati</taxon>
        <taxon>Bdellovibrionota</taxon>
        <taxon>Bdellovibrionia</taxon>
        <taxon>Bdellovibrionales</taxon>
        <taxon>Pseudobdellovibrionaceae</taxon>
        <taxon>Bdellovibrio</taxon>
    </lineage>
</organism>
<dbReference type="KEGG" id="bba:Bd2268"/>
<sequence>MPTLPLKALKKYQVPFSEAARQKNKTAFPKESRF</sequence>
<dbReference type="AlphaFoldDB" id="Q6MKV9"/>
<dbReference type="Proteomes" id="UP000008080">
    <property type="component" value="Chromosome"/>
</dbReference>
<dbReference type="HOGENOM" id="CLU_3372304_0_0_7"/>
<keyword evidence="1" id="KW-0645">Protease</keyword>
<protein>
    <submittedName>
        <fullName evidence="1">Spb1 gene forserine protease (AJ428902) related protein</fullName>
    </submittedName>
</protein>
<keyword evidence="1" id="KW-0378">Hydrolase</keyword>
<proteinExistence type="predicted"/>
<keyword evidence="2" id="KW-1185">Reference proteome</keyword>
<dbReference type="EMBL" id="BX842652">
    <property type="protein sequence ID" value="CAE80098.1"/>
    <property type="molecule type" value="Genomic_DNA"/>
</dbReference>
<dbReference type="GO" id="GO:0006508">
    <property type="term" value="P:proteolysis"/>
    <property type="evidence" value="ECO:0007669"/>
    <property type="project" value="UniProtKB-KW"/>
</dbReference>
<evidence type="ECO:0000313" key="2">
    <source>
        <dbReference type="Proteomes" id="UP000008080"/>
    </source>
</evidence>
<reference evidence="1 2" key="1">
    <citation type="journal article" date="2004" name="Science">
        <title>A predator unmasked: life cycle of Bdellovibrio bacteriovorus from a genomic perspective.</title>
        <authorList>
            <person name="Rendulic S."/>
            <person name="Jagtap P."/>
            <person name="Rosinus A."/>
            <person name="Eppinger M."/>
            <person name="Baar C."/>
            <person name="Lanz C."/>
            <person name="Keller H."/>
            <person name="Lambert C."/>
            <person name="Evans K.J."/>
            <person name="Goesmann A."/>
            <person name="Meyer F."/>
            <person name="Sockett R.E."/>
            <person name="Schuster S.C."/>
        </authorList>
    </citation>
    <scope>NUCLEOTIDE SEQUENCE [LARGE SCALE GENOMIC DNA]</scope>
    <source>
        <strain evidence="2">ATCC 15356 / DSM 50701 / NCIMB 9529 / HD100</strain>
    </source>
</reference>
<evidence type="ECO:0000313" key="1">
    <source>
        <dbReference type="EMBL" id="CAE80098.1"/>
    </source>
</evidence>
<accession>Q6MKV9</accession>
<dbReference type="GO" id="GO:0008233">
    <property type="term" value="F:peptidase activity"/>
    <property type="evidence" value="ECO:0007669"/>
    <property type="project" value="UniProtKB-KW"/>
</dbReference>
<gene>
    <name evidence="1" type="ordered locus">Bd2268</name>
</gene>